<feature type="compositionally biased region" description="Basic and acidic residues" evidence="1">
    <location>
        <begin position="3720"/>
        <end position="3733"/>
    </location>
</feature>
<feature type="region of interest" description="Disordered" evidence="1">
    <location>
        <begin position="2082"/>
        <end position="2118"/>
    </location>
</feature>
<feature type="compositionally biased region" description="Low complexity" evidence="1">
    <location>
        <begin position="2335"/>
        <end position="2344"/>
    </location>
</feature>
<dbReference type="EMBL" id="GACK01003989">
    <property type="protein sequence ID" value="JAA61045.1"/>
    <property type="molecule type" value="mRNA"/>
</dbReference>
<feature type="compositionally biased region" description="Polar residues" evidence="1">
    <location>
        <begin position="4261"/>
        <end position="4271"/>
    </location>
</feature>
<proteinExistence type="evidence at transcript level"/>
<feature type="compositionally biased region" description="Basic and acidic residues" evidence="1">
    <location>
        <begin position="2738"/>
        <end position="2750"/>
    </location>
</feature>
<feature type="compositionally biased region" description="Acidic residues" evidence="1">
    <location>
        <begin position="582"/>
        <end position="593"/>
    </location>
</feature>
<feature type="compositionally biased region" description="Basic and acidic residues" evidence="1">
    <location>
        <begin position="1578"/>
        <end position="1588"/>
    </location>
</feature>
<feature type="compositionally biased region" description="Basic and acidic residues" evidence="1">
    <location>
        <begin position="1810"/>
        <end position="1819"/>
    </location>
</feature>
<feature type="compositionally biased region" description="Basic and acidic residues" evidence="1">
    <location>
        <begin position="2796"/>
        <end position="2806"/>
    </location>
</feature>
<dbReference type="InterPro" id="IPR032922">
    <property type="entry name" value="SON"/>
</dbReference>
<feature type="compositionally biased region" description="Basic and acidic residues" evidence="1">
    <location>
        <begin position="3433"/>
        <end position="3443"/>
    </location>
</feature>
<feature type="compositionally biased region" description="Basic and acidic residues" evidence="1">
    <location>
        <begin position="290"/>
        <end position="315"/>
    </location>
</feature>
<feature type="compositionally biased region" description="Basic and acidic residues" evidence="1">
    <location>
        <begin position="1088"/>
        <end position="1100"/>
    </location>
</feature>
<feature type="region of interest" description="Disordered" evidence="1">
    <location>
        <begin position="3549"/>
        <end position="3596"/>
    </location>
</feature>
<feature type="compositionally biased region" description="Basic residues" evidence="1">
    <location>
        <begin position="428"/>
        <end position="451"/>
    </location>
</feature>
<feature type="compositionally biased region" description="Basic and acidic residues" evidence="1">
    <location>
        <begin position="968"/>
        <end position="979"/>
    </location>
</feature>
<feature type="compositionally biased region" description="Low complexity" evidence="1">
    <location>
        <begin position="184"/>
        <end position="201"/>
    </location>
</feature>
<feature type="compositionally biased region" description="Basic and acidic residues" evidence="1">
    <location>
        <begin position="2221"/>
        <end position="2237"/>
    </location>
</feature>
<feature type="compositionally biased region" description="Polar residues" evidence="1">
    <location>
        <begin position="3612"/>
        <end position="3623"/>
    </location>
</feature>
<feature type="compositionally biased region" description="Basic and acidic residues" evidence="1">
    <location>
        <begin position="4240"/>
        <end position="4260"/>
    </location>
</feature>
<feature type="region of interest" description="Disordered" evidence="1">
    <location>
        <begin position="4202"/>
        <end position="4271"/>
    </location>
</feature>
<protein>
    <submittedName>
        <fullName evidence="2">Uncharacterized protein</fullName>
    </submittedName>
</protein>
<feature type="compositionally biased region" description="Basic and acidic residues" evidence="1">
    <location>
        <begin position="1436"/>
        <end position="1457"/>
    </location>
</feature>
<evidence type="ECO:0000256" key="1">
    <source>
        <dbReference type="SAM" id="MobiDB-lite"/>
    </source>
</evidence>
<feature type="compositionally biased region" description="Basic and acidic residues" evidence="1">
    <location>
        <begin position="2416"/>
        <end position="2431"/>
    </location>
</feature>
<feature type="compositionally biased region" description="Basic and acidic residues" evidence="1">
    <location>
        <begin position="1314"/>
        <end position="1335"/>
    </location>
</feature>
<feature type="compositionally biased region" description="Basic residues" evidence="1">
    <location>
        <begin position="1116"/>
        <end position="1181"/>
    </location>
</feature>
<feature type="compositionally biased region" description="Basic and acidic residues" evidence="1">
    <location>
        <begin position="1007"/>
        <end position="1044"/>
    </location>
</feature>
<feature type="compositionally biased region" description="Polar residues" evidence="1">
    <location>
        <begin position="3191"/>
        <end position="3200"/>
    </location>
</feature>
<dbReference type="GO" id="GO:0003723">
    <property type="term" value="F:RNA binding"/>
    <property type="evidence" value="ECO:0007669"/>
    <property type="project" value="InterPro"/>
</dbReference>
<feature type="compositionally biased region" description="Basic and acidic residues" evidence="1">
    <location>
        <begin position="2686"/>
        <end position="2697"/>
    </location>
</feature>
<feature type="region of interest" description="Disordered" evidence="1">
    <location>
        <begin position="1941"/>
        <end position="1965"/>
    </location>
</feature>
<feature type="compositionally biased region" description="Polar residues" evidence="1">
    <location>
        <begin position="3458"/>
        <end position="3469"/>
    </location>
</feature>
<accession>L7MAJ9</accession>
<feature type="compositionally biased region" description="Basic and acidic residues" evidence="1">
    <location>
        <begin position="2644"/>
        <end position="2658"/>
    </location>
</feature>
<feature type="compositionally biased region" description="Basic and acidic residues" evidence="1">
    <location>
        <begin position="543"/>
        <end position="568"/>
    </location>
</feature>
<feature type="region of interest" description="Disordered" evidence="1">
    <location>
        <begin position="3411"/>
        <end position="3514"/>
    </location>
</feature>
<feature type="compositionally biased region" description="Basic residues" evidence="1">
    <location>
        <begin position="1637"/>
        <end position="1662"/>
    </location>
</feature>
<feature type="compositionally biased region" description="Basic and acidic residues" evidence="1">
    <location>
        <begin position="2978"/>
        <end position="3015"/>
    </location>
</feature>
<feature type="compositionally biased region" description="Polar residues" evidence="1">
    <location>
        <begin position="133"/>
        <end position="142"/>
    </location>
</feature>
<feature type="compositionally biased region" description="Basic residues" evidence="1">
    <location>
        <begin position="1785"/>
        <end position="1805"/>
    </location>
</feature>
<feature type="compositionally biased region" description="Basic and acidic residues" evidence="1">
    <location>
        <begin position="2860"/>
        <end position="2871"/>
    </location>
</feature>
<feature type="compositionally biased region" description="Basic and acidic residues" evidence="1">
    <location>
        <begin position="2309"/>
        <end position="2318"/>
    </location>
</feature>
<feature type="region of interest" description="Disordered" evidence="1">
    <location>
        <begin position="3608"/>
        <end position="3639"/>
    </location>
</feature>
<feature type="region of interest" description="Disordered" evidence="1">
    <location>
        <begin position="3974"/>
        <end position="4054"/>
    </location>
</feature>
<feature type="compositionally biased region" description="Polar residues" evidence="1">
    <location>
        <begin position="3561"/>
        <end position="3570"/>
    </location>
</feature>
<feature type="region of interest" description="Disordered" evidence="1">
    <location>
        <begin position="869"/>
        <end position="1875"/>
    </location>
</feature>
<feature type="region of interest" description="Disordered" evidence="1">
    <location>
        <begin position="3900"/>
        <end position="3921"/>
    </location>
</feature>
<feature type="compositionally biased region" description="Polar residues" evidence="1">
    <location>
        <begin position="900"/>
        <end position="918"/>
    </location>
</feature>
<feature type="compositionally biased region" description="Polar residues" evidence="1">
    <location>
        <begin position="2927"/>
        <end position="2941"/>
    </location>
</feature>
<feature type="compositionally biased region" description="Basic residues" evidence="1">
    <location>
        <begin position="52"/>
        <end position="72"/>
    </location>
</feature>
<feature type="compositionally biased region" description="Basic and acidic residues" evidence="1">
    <location>
        <begin position="1229"/>
        <end position="1244"/>
    </location>
</feature>
<dbReference type="GO" id="GO:0051726">
    <property type="term" value="P:regulation of cell cycle"/>
    <property type="evidence" value="ECO:0007669"/>
    <property type="project" value="InterPro"/>
</dbReference>
<feature type="compositionally biased region" description="Basic and acidic residues" evidence="1">
    <location>
        <begin position="96"/>
        <end position="115"/>
    </location>
</feature>
<feature type="compositionally biased region" description="Basic and acidic residues" evidence="1">
    <location>
        <begin position="2713"/>
        <end position="2731"/>
    </location>
</feature>
<feature type="compositionally biased region" description="Polar residues" evidence="1">
    <location>
        <begin position="3018"/>
        <end position="3035"/>
    </location>
</feature>
<feature type="compositionally biased region" description="Basic residues" evidence="1">
    <location>
        <begin position="1618"/>
        <end position="1630"/>
    </location>
</feature>
<feature type="compositionally biased region" description="Polar residues" evidence="1">
    <location>
        <begin position="1484"/>
        <end position="1506"/>
    </location>
</feature>
<feature type="compositionally biased region" description="Basic and acidic residues" evidence="1">
    <location>
        <begin position="1517"/>
        <end position="1547"/>
    </location>
</feature>
<feature type="compositionally biased region" description="Basic and acidic residues" evidence="1">
    <location>
        <begin position="2911"/>
        <end position="2925"/>
    </location>
</feature>
<reference evidence="2" key="2">
    <citation type="journal article" date="2015" name="J. Proteomics">
        <title>Sexual differences in the sialomes of the zebra tick, Rhipicephalus pulchellus.</title>
        <authorList>
            <person name="Tan A.W."/>
            <person name="Francischetti I.M."/>
            <person name="Slovak M."/>
            <person name="Kini R.M."/>
            <person name="Ribeiro J.M."/>
        </authorList>
    </citation>
    <scope>NUCLEOTIDE SEQUENCE</scope>
    <source>
        <tissue evidence="2">Salivary gland</tissue>
    </source>
</reference>
<name>L7MAJ9_RHIPC</name>
<feature type="compositionally biased region" description="Basic and acidic residues" evidence="1">
    <location>
        <begin position="362"/>
        <end position="390"/>
    </location>
</feature>
<feature type="compositionally biased region" description="Basic and acidic residues" evidence="1">
    <location>
        <begin position="881"/>
        <end position="893"/>
    </location>
</feature>
<feature type="compositionally biased region" description="Basic and acidic residues" evidence="1">
    <location>
        <begin position="3319"/>
        <end position="3340"/>
    </location>
</feature>
<feature type="compositionally biased region" description="Basic residues" evidence="1">
    <location>
        <begin position="1670"/>
        <end position="1698"/>
    </location>
</feature>
<feature type="compositionally biased region" description="Polar residues" evidence="1">
    <location>
        <begin position="2700"/>
        <end position="2712"/>
    </location>
</feature>
<feature type="region of interest" description="Disordered" evidence="1">
    <location>
        <begin position="2618"/>
        <end position="3215"/>
    </location>
</feature>
<feature type="compositionally biased region" description="Polar residues" evidence="1">
    <location>
        <begin position="3372"/>
        <end position="3393"/>
    </location>
</feature>
<feature type="compositionally biased region" description="Basic residues" evidence="1">
    <location>
        <begin position="1193"/>
        <end position="1206"/>
    </location>
</feature>
<feature type="non-terminal residue" evidence="2">
    <location>
        <position position="4271"/>
    </location>
</feature>
<feature type="compositionally biased region" description="Basic and acidic residues" evidence="1">
    <location>
        <begin position="986"/>
        <end position="1000"/>
    </location>
</feature>
<feature type="compositionally biased region" description="Basic residues" evidence="1">
    <location>
        <begin position="391"/>
        <end position="405"/>
    </location>
</feature>
<feature type="compositionally biased region" description="Basic and acidic residues" evidence="1">
    <location>
        <begin position="1207"/>
        <end position="1220"/>
    </location>
</feature>
<feature type="region of interest" description="Disordered" evidence="1">
    <location>
        <begin position="3938"/>
        <end position="3962"/>
    </location>
</feature>
<feature type="compositionally biased region" description="Polar residues" evidence="1">
    <location>
        <begin position="680"/>
        <end position="707"/>
    </location>
</feature>
<feature type="compositionally biased region" description="Low complexity" evidence="1">
    <location>
        <begin position="1461"/>
        <end position="1477"/>
    </location>
</feature>
<feature type="compositionally biased region" description="Polar residues" evidence="1">
    <location>
        <begin position="2950"/>
        <end position="2962"/>
    </location>
</feature>
<reference evidence="2" key="1">
    <citation type="submission" date="2012-11" db="EMBL/GenBank/DDBJ databases">
        <authorList>
            <person name="Lucero-Rivera Y.E."/>
            <person name="Tovar-Ramirez D."/>
        </authorList>
    </citation>
    <scope>NUCLEOTIDE SEQUENCE</scope>
    <source>
        <tissue evidence="2">Salivary gland</tissue>
    </source>
</reference>
<feature type="compositionally biased region" description="Basic and acidic residues" evidence="1">
    <location>
        <begin position="3904"/>
        <end position="3921"/>
    </location>
</feature>
<feature type="compositionally biased region" description="Basic and acidic residues" evidence="1">
    <location>
        <begin position="467"/>
        <end position="495"/>
    </location>
</feature>
<organism evidence="2">
    <name type="scientific">Rhipicephalus pulchellus</name>
    <name type="common">Yellow backed tick</name>
    <name type="synonym">Dermacentor pulchellus</name>
    <dbReference type="NCBI Taxonomy" id="72859"/>
    <lineage>
        <taxon>Eukaryota</taxon>
        <taxon>Metazoa</taxon>
        <taxon>Ecdysozoa</taxon>
        <taxon>Arthropoda</taxon>
        <taxon>Chelicerata</taxon>
        <taxon>Arachnida</taxon>
        <taxon>Acari</taxon>
        <taxon>Parasitiformes</taxon>
        <taxon>Ixodida</taxon>
        <taxon>Ixodoidea</taxon>
        <taxon>Ixodidae</taxon>
        <taxon>Rhipicephalinae</taxon>
        <taxon>Rhipicephalus</taxon>
        <taxon>Rhipicephalus</taxon>
    </lineage>
</organism>
<feature type="region of interest" description="Disordered" evidence="1">
    <location>
        <begin position="1"/>
        <end position="22"/>
    </location>
</feature>
<feature type="compositionally biased region" description="Polar residues" evidence="1">
    <location>
        <begin position="2751"/>
        <end position="2760"/>
    </location>
</feature>
<feature type="compositionally biased region" description="Basic and acidic residues" evidence="1">
    <location>
        <begin position="2192"/>
        <end position="2206"/>
    </location>
</feature>
<dbReference type="PANTHER" id="PTHR46528">
    <property type="entry name" value="PROTEIN SON"/>
    <property type="match status" value="1"/>
</dbReference>
<feature type="compositionally biased region" description="Polar residues" evidence="1">
    <location>
        <begin position="2290"/>
        <end position="2302"/>
    </location>
</feature>
<feature type="compositionally biased region" description="Basic and acidic residues" evidence="1">
    <location>
        <begin position="1596"/>
        <end position="1617"/>
    </location>
</feature>
<feature type="compositionally biased region" description="Polar residues" evidence="1">
    <location>
        <begin position="2772"/>
        <end position="2795"/>
    </location>
</feature>
<feature type="compositionally biased region" description="Basic and acidic residues" evidence="1">
    <location>
        <begin position="508"/>
        <end position="533"/>
    </location>
</feature>
<feature type="compositionally biased region" description="Basic residues" evidence="1">
    <location>
        <begin position="325"/>
        <end position="335"/>
    </location>
</feature>
<feature type="region of interest" description="Disordered" evidence="1">
    <location>
        <begin position="3719"/>
        <end position="3798"/>
    </location>
</feature>
<dbReference type="GO" id="GO:0048024">
    <property type="term" value="P:regulation of mRNA splicing, via spliceosome"/>
    <property type="evidence" value="ECO:0007669"/>
    <property type="project" value="TreeGrafter"/>
</dbReference>
<feature type="compositionally biased region" description="Basic and acidic residues" evidence="1">
    <location>
        <begin position="143"/>
        <end position="179"/>
    </location>
</feature>
<feature type="compositionally biased region" description="Basic and acidic residues" evidence="1">
    <location>
        <begin position="37"/>
        <end position="50"/>
    </location>
</feature>
<feature type="region of interest" description="Disordered" evidence="1">
    <location>
        <begin position="2151"/>
        <end position="2432"/>
    </location>
</feature>
<feature type="compositionally biased region" description="Basic residues" evidence="1">
    <location>
        <begin position="1058"/>
        <end position="1087"/>
    </location>
</feature>
<feature type="non-terminal residue" evidence="2">
    <location>
        <position position="1"/>
    </location>
</feature>
<feature type="compositionally biased region" description="Basic and acidic residues" evidence="1">
    <location>
        <begin position="2347"/>
        <end position="2386"/>
    </location>
</feature>
<feature type="compositionally biased region" description="Basic and acidic residues" evidence="1">
    <location>
        <begin position="3758"/>
        <end position="3790"/>
    </location>
</feature>
<evidence type="ECO:0000313" key="2">
    <source>
        <dbReference type="EMBL" id="JAA61045.1"/>
    </source>
</evidence>
<sequence length="4271" mass="472191">ERAAAATEKSMEDISLPHDTRVEDILADYFTKKIEGKDAEAKEKHSDSQHSSKSKKSKKRKHKKKKKHKSRKAHSENEEEERAHSSADECWVEVTAGKDKENSAKDKSDTTDKEPKKKQKSKSKRRDASASSNVDASTTQDVSSKDKGSTSKDDRGGKGDAVQKEPVTKDDVKQAEHTGRSSRRSSVSTSPARSKRATSSSDSDDDHKSASAAEPTSRASKAEPPKKPTQKKGRSYRTKRCRSSGSSDSSEDDQDKQSRSRSRSLSQGQSPRLSQQNRARSSSRTRRGTQSKDLRQERSKSRDDSRYDRSRDRSRSPKRSSPIRSQRRGQSRSRLSRSPGRSRTGRSHSRRRSQGRHSRSPRRSEGLRGRSPRRSEVIRNRSPRRTEGRRSRSPRRTGSHRSRSPRRPESRRSPSPSRGRGWSGSKQSRGRTPPRRSRSRKRSVSRQRGRRSQSPSSKHSRRSTSTDNRHERKSQSPKGERKSRSCSRKRSESKQRRSSRHSSSGDSSSDRSKSNERDKKSEEKASSARDSTPDKSSASSVDEDSKEKRTKSAEEKTKRGKASDKESSIDGSKNQVVLYGPFEEEEASFDEEPSPDRVESTTKPTQPETGSRGAGKNMKNQPATTSSLDAVPLPAEPAAQSEDTQLEDMDISDSPSSGGVLEVEDSLSQSLPSGGRHRSPSITSQHQTETRASQQCMPPQKVPTSEETLAKAAPARAAIPWTYAEMQPPPPPPWLKPEVTKPVGQVRPFVREVNPSELAAQKGLLQGRQDGVGAVGSLAMVQPSTDPPMITPDKSTYKAEELSALASTAAKAAQQSALPDVSAKLVPQISLATVPPPPVNVHSGALYSATVMPVHVPYQFMGLPGHGQVGPGATLPVPQEKSTHMTEQQHEQHPPQPQQSRDNQPLDSAGSTGTASQLSEPPGSESNPPSPTKKSEVASTAPDVGAADEAKDGNESVSSSRSSSPADGRSRSSSKERLNSRTSRSRSRDRETTKRTRSSESRSPSSDTKRLRKDDRADSEEKRTKRESRDRRDSASPDRSARDSRGRKKSASPDRKQSKTHVRKRSKSHDRRRSKSRDRRSKSRDRRRSQSRDRKRSPMRERRRSKSRERKPSKSRERRRSKSRERKRSKSRDRKRSRSRERKRSKSRERKRSKSRDRKRSKSRDRRRSRSRDRKRSKSRERRASVGRSGTRSARRRSASRSRRSRSHDQTKRRSQSRERVRQRRSQSKGRDSSRRKSRDREAPRGGLILKRYKNELSSESDSSPERKSKAKPSSPVKKRQRRDSDAESVSSQDDRAEDNRAASPMSETGEPDTDGKGDDCTHTDKERELEKQRPSETASKDAPYGPLPPNEAITSPAPKEAQHSHDEMDDERDVPAGSDISSSLGTKADDRALHTPVVSSSSSKESICLAGDSSLSSSKGQSAGHGAFSNSTARRSPEPKQDREDRSTNKGDKMTSEKLPVPSGESAVSSSTGSPGLPEEQPKSSGLSGDLNTKNMSGANSSSVRGPSACMDSNDDGEKKPSTTTGDKAKETIYSDDTRSTSDNGRKSRSRSPSSTSSIERGRARKESSSSSSSPSPERDASKEPSKSRSTSPDSPDRETRDDSPVKKSRSRDTKRSRSREKKRSKSREKRLSRSREKKRSRSREKKRSLSREKKRSKSRERRMSRSRDRSRRSKERKRSKSREKKRSLSREKRRSRSREMRRSRSRDKRRSRSRDRKQSPIRDKRRSRSREKKRSISRDRRRSRSRDKRRSRSREKRRSLSRDRRRSRERRRSRDRKSPSRPRDRRRSRERRPRSRSRPRRSWSRAMELQRKRSAERLRKKSRSPRKRSLSKRRSPPPRKKSRSRSRRRSRTHSPPERKRKSRSREREPSVVKVDKAQLLEAARKNMQAMLQRGVVAKGLPVAAAAAVNATVKVVAAAVAAAAADPRSSLAAKLDVASSATSTPPNEPPVLPLAQSGDGTGPAVTLGMTEEPPKIKKSLAALTEICRAISDEEKREYAGEVEPKTAEEVAEEFQQTHHHPFKLKEPPPPIRFNIPNATNLPVKTLAEKVADAAHLHKQFPVSSGNQHRVKELEWVPVEKTEPAPAPKAARAAKSRATPSTEGGTSPLALMPPPLPKTETFSPLPTVATPPVFQVEDVPLPVSSAVISSTVMEPPDPAPAEKADTAKIDKGTALPKAKDELPEPDGQASGDNKDEDRALDLHTKGDSPPGKPDGLLDDSNQDKTAEAKQENVDESQHNAQCDALTDDANPTFPIEEVPLESIPLPEGPYIPPETQQSQLPGSPDHQDETSASVQDTNPQNQKAKKPRKGDNALEQRFSKKAVLNDIKDIKESISESSTKATAKPQIETELKPVKRDSREPTAKVKNREVTPSKRRPSTETKEPPKPELSLQSSLPASRKSELDIRQKTTRIGESNNKEKTPAVGKVEQHPLPEVLQEVDKVVETKQAPEPTDMRSKLQKLRRESIMSMLKFEPLEITQKTAPIQSFETKQDGASLCKQAWSRISASQKESAYFSAENKKALPEPLIPVQNKKENSAGKTELCSSQPLPKVKNPNLQMEKKPSPIDSADTVQQPMTAGQGGTMAGQRKCDHFLHRQIQENAITQPLLGYQTFGNMIVNPAPPVQPPERDQANSSLAKASGPQPEKSDKNTIGKVKQESKALPASFAAEVPSVIQKQPKENSVTPKEANRCSDTDSKRSRSNALSASTTVNTELSEKHETKDGNKKTSKGESGELPAKSQEHKQGGLKEHAGTSTRVNASVTKLADAEKSTKNQETVSLPSSKSVPQKQTRDSTPTRPKESAKRTRDGTPTQSKESAEHIQKQVTVAKSAPKTDSHAALSSKNETPPHRTKSDILPQQQEQIHKVESPKPNEKIAATQVSDVRDSKSESTPIQSKESTKHIQEEVLVPKIAPKKEPHPASSTKRETPSCPTKSQNILPQQHEQLSEAELSSKPNENIAVTQVSELRDSKRASTSTQSRESGKHIPKHVSDAKTALKRESHTVSSTKKEAPSRHVKSENLLPQQQEQMRKAGSSQKPSGKVAATQVSKLQDKVLLPSSKNMPHKQIQDGTPTQSKEPAKHTPKHVVLTKIAPERHSHAALPSENEVPSHQTKLQNLLPQQKEEKRKAGSSSKPSEKIVATQRSELQDKGNACQHSKSTVVEARQDQLAVKPKERTATSLKESTAPGKAVTQHRAASTPTSPSDKYKAGESQQASVVQHMHHGTDVIQKPNNVPVSLALTRSTTSSVEELNGAARRHASSTQPVTPVRRLAAPPSSDCPAAEQKVQELVQEVSTKEQSTEPEAAARLSSAQAVPAGRHSRHNAGDRHEQEHSHDHRQHQKLDFEPGPPHKTRMPEKPVFTSGLAKKAKPEGILPQGNSVTVNTEHVSPSLNQTNVMPSKLLPSAGGCTTEVKALLPETDNRDATKQLQQHPPSTETSRESVVHELESLDDLSDNSEVKSTKYGSSVERSQIGSDKYDLPGKKQLHVSQESVEKASKSTLPSAAVSREEGEKLAAEVPEHSLPCLPSKSIETRPVLDKLAPCTSEMLTNQLEQESNLNKYDDTTSSKGYQNESVLSCLHEEKSNARQGELKSDHIEEPSDLAEKLVQPELGVTGDQPHTQAVVVSSENLKKPTIKDGEDEGTLQSFHQVQAIEGDVTDKAEKHAVHATTGTAPAIQSQLEKEIGAEDLADTAVRPVEGVQTESMSLLSKNENVIVKQIISVSDHAPEHSTDGSRESAHPVCGTNKFKKEANNDEQDLNAKLSSEDVKGESNVPSKEHASTPKGENEGPLEKEAQDIAFKPEFVKKEESMANIDYEDRSSTLKHSDDQRALFTDEEQVSALQRNRVDTIVLEQSDDCCRHALKVKSDTLPEGVNEIAQDLAMLPTLGGGGPTASLLPNQETMTLSQTELRSHLTEEERRESCSDPVSRNEMDVFQDASAEQDYTATTASKGAECESAINQKPASHEQEVADIPPIEAMANKSTDEPVSADRIGNPDEDTACAEKEHSTVSISSHVEAESMSLLPRDEKTSTELASMKAREEAKSVDTPTPEHGAEQLQQRSAVTEHSILAALPIKAESENTQVLVMAQQTDLNNSQDGTAPISVEMCVLEVDIPTAQALVSNLTDESGPIPLEINRFEESLVHVADEVGKANCENEGIKTNRGDDGGQQLHKEHRVFTEYEAQPTASSIADSFFNQAEQAHNLSGYEQSVKHAPQHADAPEAAEAPVTNENEILVITVAEECQSEESRHDETDYCQQQDHKDENTSRPTQYSTPSH</sequence>
<feature type="compositionally biased region" description="Low complexity" evidence="1">
    <location>
        <begin position="956"/>
        <end position="967"/>
    </location>
</feature>
<feature type="compositionally biased region" description="Basic residues" evidence="1">
    <location>
        <begin position="228"/>
        <end position="242"/>
    </location>
</feature>
<feature type="compositionally biased region" description="Low complexity" evidence="1">
    <location>
        <begin position="2088"/>
        <end position="2102"/>
    </location>
</feature>
<feature type="region of interest" description="Disordered" evidence="1">
    <location>
        <begin position="2533"/>
        <end position="2566"/>
    </location>
</feature>
<feature type="compositionally biased region" description="Basic residues" evidence="1">
    <location>
        <begin position="343"/>
        <end position="361"/>
    </location>
</feature>
<feature type="compositionally biased region" description="Basic residues" evidence="1">
    <location>
        <begin position="1725"/>
        <end position="1777"/>
    </location>
</feature>
<feature type="compositionally biased region" description="Polar residues" evidence="1">
    <location>
        <begin position="3422"/>
        <end position="3432"/>
    </location>
</feature>
<feature type="compositionally biased region" description="Low complexity" evidence="1">
    <location>
        <begin position="263"/>
        <end position="280"/>
    </location>
</feature>
<feature type="region of interest" description="Disordered" evidence="1">
    <location>
        <begin position="3243"/>
        <end position="3399"/>
    </location>
</feature>
<feature type="compositionally biased region" description="Basic and acidic residues" evidence="1">
    <location>
        <begin position="73"/>
        <end position="87"/>
    </location>
</feature>
<feature type="region of interest" description="Disordered" evidence="1">
    <location>
        <begin position="37"/>
        <end position="713"/>
    </location>
</feature>
<feature type="compositionally biased region" description="Polar residues" evidence="1">
    <location>
        <begin position="3103"/>
        <end position="3116"/>
    </location>
</feature>
<feature type="compositionally biased region" description="Basic residues" evidence="1">
    <location>
        <begin position="116"/>
        <end position="125"/>
    </location>
</feature>
<feature type="compositionally biased region" description="Basic residues" evidence="1">
    <location>
        <begin position="1705"/>
        <end position="1717"/>
    </location>
</feature>
<feature type="compositionally biased region" description="Basic residues" evidence="1">
    <location>
        <begin position="1820"/>
        <end position="1866"/>
    </location>
</feature>
<feature type="compositionally biased region" description="Polar residues" evidence="1">
    <location>
        <begin position="618"/>
        <end position="628"/>
    </location>
</feature>
<feature type="compositionally biased region" description="Basic and acidic residues" evidence="1">
    <location>
        <begin position="3574"/>
        <end position="3596"/>
    </location>
</feature>
<dbReference type="PANTHER" id="PTHR46528:SF1">
    <property type="entry name" value="PROTEIN SON"/>
    <property type="match status" value="1"/>
</dbReference>
<feature type="compositionally biased region" description="Low complexity" evidence="1">
    <location>
        <begin position="413"/>
        <end position="427"/>
    </location>
</feature>
<feature type="compositionally biased region" description="Basic and acidic residues" evidence="1">
    <location>
        <begin position="2160"/>
        <end position="2182"/>
    </location>
</feature>
<feature type="compositionally biased region" description="Basic and acidic residues" evidence="1">
    <location>
        <begin position="3502"/>
        <end position="3514"/>
    </location>
</feature>